<keyword evidence="4" id="KW-0347">Helicase</keyword>
<feature type="compositionally biased region" description="Basic and acidic residues" evidence="8">
    <location>
        <begin position="62"/>
        <end position="88"/>
    </location>
</feature>
<dbReference type="Gene3D" id="3.40.50.10810">
    <property type="entry name" value="Tandem AAA-ATPase domain"/>
    <property type="match status" value="1"/>
</dbReference>
<comment type="similarity">
    <text evidence="2">Belongs to the SNF2/RAD54 helicase family.</text>
</comment>
<feature type="compositionally biased region" description="Acidic residues" evidence="8">
    <location>
        <begin position="100"/>
        <end position="115"/>
    </location>
</feature>
<feature type="domain" description="SNF2 N-terminal" evidence="9">
    <location>
        <begin position="557"/>
        <end position="634"/>
    </location>
</feature>
<evidence type="ECO:0000256" key="5">
    <source>
        <dbReference type="ARBA" id="ARBA00022840"/>
    </source>
</evidence>
<evidence type="ECO:0000256" key="1">
    <source>
        <dbReference type="ARBA" id="ARBA00004123"/>
    </source>
</evidence>
<dbReference type="Pfam" id="PF00176">
    <property type="entry name" value="SNF2-rel_dom"/>
    <property type="match status" value="1"/>
</dbReference>
<proteinExistence type="inferred from homology"/>
<evidence type="ECO:0000259" key="9">
    <source>
        <dbReference type="Pfam" id="PF00176"/>
    </source>
</evidence>
<evidence type="ECO:0000256" key="7">
    <source>
        <dbReference type="ARBA" id="ARBA00023242"/>
    </source>
</evidence>
<protein>
    <recommendedName>
        <fullName evidence="9">SNF2 N-terminal domain-containing protein</fullName>
    </recommendedName>
</protein>
<name>A0A7R9AVA3_TIMSH</name>
<evidence type="ECO:0000256" key="4">
    <source>
        <dbReference type="ARBA" id="ARBA00022806"/>
    </source>
</evidence>
<feature type="compositionally biased region" description="Basic and acidic residues" evidence="8">
    <location>
        <begin position="116"/>
        <end position="155"/>
    </location>
</feature>
<evidence type="ECO:0000256" key="8">
    <source>
        <dbReference type="SAM" id="MobiDB-lite"/>
    </source>
</evidence>
<dbReference type="GO" id="GO:0003677">
    <property type="term" value="F:DNA binding"/>
    <property type="evidence" value="ECO:0007669"/>
    <property type="project" value="UniProtKB-KW"/>
</dbReference>
<feature type="region of interest" description="Disordered" evidence="8">
    <location>
        <begin position="493"/>
        <end position="516"/>
    </location>
</feature>
<keyword evidence="4" id="KW-0378">Hydrolase</keyword>
<dbReference type="InterPro" id="IPR000330">
    <property type="entry name" value="SNF2_N"/>
</dbReference>
<evidence type="ECO:0000313" key="10">
    <source>
        <dbReference type="EMBL" id="CAD7261121.1"/>
    </source>
</evidence>
<dbReference type="AlphaFoldDB" id="A0A7R9AVA3"/>
<reference evidence="10" key="1">
    <citation type="submission" date="2020-11" db="EMBL/GenBank/DDBJ databases">
        <authorList>
            <person name="Tran Van P."/>
        </authorList>
    </citation>
    <scope>NUCLEOTIDE SEQUENCE</scope>
</reference>
<dbReference type="InterPro" id="IPR027417">
    <property type="entry name" value="P-loop_NTPase"/>
</dbReference>
<dbReference type="InterPro" id="IPR044574">
    <property type="entry name" value="ARIP4-like"/>
</dbReference>
<dbReference type="GO" id="GO:0004386">
    <property type="term" value="F:helicase activity"/>
    <property type="evidence" value="ECO:0007669"/>
    <property type="project" value="UniProtKB-KW"/>
</dbReference>
<dbReference type="GO" id="GO:0005634">
    <property type="term" value="C:nucleus"/>
    <property type="evidence" value="ECO:0007669"/>
    <property type="project" value="UniProtKB-SubCell"/>
</dbReference>
<evidence type="ECO:0000256" key="6">
    <source>
        <dbReference type="ARBA" id="ARBA00023125"/>
    </source>
</evidence>
<comment type="subcellular location">
    <subcellularLocation>
        <location evidence="1">Nucleus</location>
    </subcellularLocation>
</comment>
<gene>
    <name evidence="10" type="ORF">TSIB3V08_LOCUS5269</name>
</gene>
<dbReference type="GO" id="GO:0016887">
    <property type="term" value="F:ATP hydrolysis activity"/>
    <property type="evidence" value="ECO:0007669"/>
    <property type="project" value="InterPro"/>
</dbReference>
<dbReference type="PANTHER" id="PTHR45797:SF1">
    <property type="entry name" value="HELICASE ARIP4"/>
    <property type="match status" value="1"/>
</dbReference>
<dbReference type="GO" id="GO:0005524">
    <property type="term" value="F:ATP binding"/>
    <property type="evidence" value="ECO:0007669"/>
    <property type="project" value="UniProtKB-KW"/>
</dbReference>
<feature type="compositionally biased region" description="Basic and acidic residues" evidence="8">
    <location>
        <begin position="231"/>
        <end position="246"/>
    </location>
</feature>
<dbReference type="InterPro" id="IPR038718">
    <property type="entry name" value="SNF2-like_sf"/>
</dbReference>
<dbReference type="EMBL" id="OC002018">
    <property type="protein sequence ID" value="CAD7261121.1"/>
    <property type="molecule type" value="Genomic_DNA"/>
</dbReference>
<feature type="compositionally biased region" description="Basic and acidic residues" evidence="8">
    <location>
        <begin position="210"/>
        <end position="219"/>
    </location>
</feature>
<feature type="region of interest" description="Disordered" evidence="8">
    <location>
        <begin position="15"/>
        <end position="246"/>
    </location>
</feature>
<feature type="compositionally biased region" description="Basic and acidic residues" evidence="8">
    <location>
        <begin position="15"/>
        <end position="30"/>
    </location>
</feature>
<dbReference type="SUPFAM" id="SSF52540">
    <property type="entry name" value="P-loop containing nucleoside triphosphate hydrolases"/>
    <property type="match status" value="1"/>
</dbReference>
<dbReference type="PANTHER" id="PTHR45797">
    <property type="entry name" value="RAD54-LIKE"/>
    <property type="match status" value="1"/>
</dbReference>
<organism evidence="10">
    <name type="scientific">Timema shepardi</name>
    <name type="common">Walking stick</name>
    <dbReference type="NCBI Taxonomy" id="629360"/>
    <lineage>
        <taxon>Eukaryota</taxon>
        <taxon>Metazoa</taxon>
        <taxon>Ecdysozoa</taxon>
        <taxon>Arthropoda</taxon>
        <taxon>Hexapoda</taxon>
        <taxon>Insecta</taxon>
        <taxon>Pterygota</taxon>
        <taxon>Neoptera</taxon>
        <taxon>Polyneoptera</taxon>
        <taxon>Phasmatodea</taxon>
        <taxon>Timematodea</taxon>
        <taxon>Timematoidea</taxon>
        <taxon>Timematidae</taxon>
        <taxon>Timema</taxon>
    </lineage>
</organism>
<sequence>MEPFVTRIGDVTIERVMPRGGPTKELKKDVTLTPCKSSPSEGEGIPLNDDLQIFIKPPLEPESGKSPKDGRDKKELEASNSDVKKDSSKTAGSSDKMSTDGEESDNEDSEMEDESVDKNDKTKSDSESEVKDNPQDSKCESTIDRTEDSEKKNDDGSPAQSGEAEPAPNSDSKSGSQDKDRGDTSKRKASGDGSGSSGSNVGAVKKKKKSGQDGSKDSKSSSSSSDSGDDGDGKSTMERKLSNMRRNIREVMSENQLDEETLAAQRQEMERLRRVQEQQRIIREVQRQIALNRQNNKTQNRVISILQGNSSILKQIPGTSGSSGTQVKLPNTVLVKLASGASNTTSNAANTQGNKKLMDDFKRETKMKFQDLKRKLRKGHAGGNKQLIEFLRVQKNVSAGRGSVQPSVTRTILGNKPRAGPGQVHMMTPSVSIAPVSSSFPARQMQHQMETDSDSDDDYESETEAARAAMRKVAGKPKGKDVVTTISSSSDDDCILLSEPSSGDEEPVDDPTNSGMHTNDLYNIPDEQGRVLVNVGHPAEEPDIFVAAQIARIIKPHQIGGVRFLYDNVVESTTRFNTSTGFGCILAHSMGLGKTLQVVCFCDIFLRHTPGRTVLCIMPINTLQNWMAEFNMWLPGEPDPANGPPPPNPQGEVRTRNFPLHVLNDSHKSMSARARV</sequence>
<evidence type="ECO:0000256" key="2">
    <source>
        <dbReference type="ARBA" id="ARBA00007025"/>
    </source>
</evidence>
<feature type="compositionally biased region" description="Basic and acidic residues" evidence="8">
    <location>
        <begin position="176"/>
        <end position="190"/>
    </location>
</feature>
<accession>A0A7R9AVA3</accession>
<keyword evidence="7" id="KW-0539">Nucleus</keyword>
<keyword evidence="3" id="KW-0547">Nucleotide-binding</keyword>
<keyword evidence="6" id="KW-0238">DNA-binding</keyword>
<keyword evidence="5" id="KW-0067">ATP-binding</keyword>
<evidence type="ECO:0000256" key="3">
    <source>
        <dbReference type="ARBA" id="ARBA00022741"/>
    </source>
</evidence>